<sequence>MNMKYLETLPDDIKNHILLFIPNTFMRFVNKFYSEIHRNYVTNILRDCPNNLIRSIIRQDDHLCLKTAIKLNYIKWNKTKKFKYKTQKFPNFYYYVRFLCQFYQANKCKETMIEFEKKKYIYEITRCEKNKKYKKSWFK</sequence>
<dbReference type="AlphaFoldDB" id="A0A6C0CPR9"/>
<evidence type="ECO:0000313" key="1">
    <source>
        <dbReference type="EMBL" id="QHT05850.1"/>
    </source>
</evidence>
<proteinExistence type="predicted"/>
<organism evidence="1">
    <name type="scientific">viral metagenome</name>
    <dbReference type="NCBI Taxonomy" id="1070528"/>
    <lineage>
        <taxon>unclassified sequences</taxon>
        <taxon>metagenomes</taxon>
        <taxon>organismal metagenomes</taxon>
    </lineage>
</organism>
<protein>
    <submittedName>
        <fullName evidence="1">Uncharacterized protein</fullName>
    </submittedName>
</protein>
<dbReference type="EMBL" id="MN739460">
    <property type="protein sequence ID" value="QHT05850.1"/>
    <property type="molecule type" value="Genomic_DNA"/>
</dbReference>
<accession>A0A6C0CPR9</accession>
<reference evidence="1" key="1">
    <citation type="journal article" date="2020" name="Nature">
        <title>Giant virus diversity and host interactions through global metagenomics.</title>
        <authorList>
            <person name="Schulz F."/>
            <person name="Roux S."/>
            <person name="Paez-Espino D."/>
            <person name="Jungbluth S."/>
            <person name="Walsh D.A."/>
            <person name="Denef V.J."/>
            <person name="McMahon K.D."/>
            <person name="Konstantinidis K.T."/>
            <person name="Eloe-Fadrosh E.A."/>
            <person name="Kyrpides N.C."/>
            <person name="Woyke T."/>
        </authorList>
    </citation>
    <scope>NUCLEOTIDE SEQUENCE</scope>
    <source>
        <strain evidence="1">GVMAG-M-3300021425-14</strain>
    </source>
</reference>
<name>A0A6C0CPR9_9ZZZZ</name>